<dbReference type="KEGG" id="azo:azo1757"/>
<sequence>MSTEPLPAAGAGPASAADAVAEAERLHDAFNAVWGNPGGWRALTIVNHTTVGLRFLLTGLGFFVVGGILAMLVRSQLALPGHTFMTPEVYAQVFTMHGTVMMFLFAVPMMEGLAVYLLPKMLGARDLVFPRLSALGYWCYLFGGLILVSSLFLGLAPDAGWFMYVPLAGSTYTPGPNSDFWLLGITFVEISAVSAGVELAVSILRARAPGMSLEKMPLYAWYILVMALMIVVGFPPLILGSILLELERAAGMPFFEVARGGDPVLWQHLFWLFGHPEVYIIFLPAAGIVSTLLPVFARRPAVGHAWVVVAVVSTGFISFGLWVHHMFTVGIPQLAQAFFSAASMLVAVPTGVQVFSWIATLWLGRPVFHVPMLWLTGFLVIFVAGGLTGVMLALVPFDWQVHDSQFVVAHLHYVLVGGMLFPLVAGLYYWLPHFSGRLPSAALGRTGFWLVFIGFNLTFLVMHWTGLLGMPRRVHTYETGLGWDGPNLLSSIGSFVMAAGIVAVLCDIVLHFRYGARARPNPWNAGTLEWATATPPSPYNFVSLPAVQDRHPLWSNPGLGDDLARGHGGLALIDHGRRETWGTDPASGAVREIIHLPGNSWLPFAAALLIGGVCICLLLRAYPLAAAFTLGSLAVLLRWSWENGTHPLAAPDARTAPGDPPLHSRTFDGPGLWGMALTLLANGALYLSLLFGWLYLWTVAPAWQAPPPDHGLAAGKGAGLLLAAALALSAGTLVLRRAVARLRAGIGRGLGALLALAALLGLVHCGLLAGVFSAAGLAPTKTAHDAVSAVMLGYALVHGALAALLAALQALRVRFGYVGIEAPYEPLVVSQWWHYSAVTLWASYAALVWFPAVWGLGGGA</sequence>
<dbReference type="HOGENOM" id="CLU_011899_6_1_4"/>
<keyword evidence="9 18" id="KW-0812">Transmembrane</keyword>
<feature type="transmembrane region" description="Helical" evidence="19">
    <location>
        <begin position="304"/>
        <end position="325"/>
    </location>
</feature>
<gene>
    <name evidence="22" type="primary">qoxA</name>
    <name evidence="22" type="ordered locus">azo1757</name>
</gene>
<evidence type="ECO:0000256" key="19">
    <source>
        <dbReference type="SAM" id="Phobius"/>
    </source>
</evidence>
<dbReference type="EMBL" id="AM406670">
    <property type="protein sequence ID" value="CAL94374.1"/>
    <property type="molecule type" value="Genomic_DNA"/>
</dbReference>
<evidence type="ECO:0000256" key="4">
    <source>
        <dbReference type="ARBA" id="ARBA00012949"/>
    </source>
</evidence>
<organism evidence="22 23">
    <name type="scientific">Azoarcus sp. (strain BH72)</name>
    <dbReference type="NCBI Taxonomy" id="418699"/>
    <lineage>
        <taxon>Bacteria</taxon>
        <taxon>Pseudomonadati</taxon>
        <taxon>Pseudomonadota</taxon>
        <taxon>Betaproteobacteria</taxon>
        <taxon>Rhodocyclales</taxon>
        <taxon>Zoogloeaceae</taxon>
        <taxon>Azoarcus</taxon>
    </lineage>
</organism>
<evidence type="ECO:0000256" key="10">
    <source>
        <dbReference type="ARBA" id="ARBA00022723"/>
    </source>
</evidence>
<keyword evidence="10" id="KW-0479">Metal-binding</keyword>
<feature type="transmembrane region" description="Helical" evidence="19">
    <location>
        <begin position="787"/>
        <end position="811"/>
    </location>
</feature>
<keyword evidence="5 18" id="KW-0813">Transport</keyword>
<evidence type="ECO:0000256" key="13">
    <source>
        <dbReference type="ARBA" id="ARBA00022989"/>
    </source>
</evidence>
<feature type="transmembrane region" description="Helical" evidence="19">
    <location>
        <begin position="218"/>
        <end position="244"/>
    </location>
</feature>
<dbReference type="InterPro" id="IPR035973">
    <property type="entry name" value="Cyt_c_oxidase_su3-like_sf"/>
</dbReference>
<dbReference type="InterPro" id="IPR000298">
    <property type="entry name" value="Cyt_c_oxidase-like_su3"/>
</dbReference>
<dbReference type="GO" id="GO:0020037">
    <property type="term" value="F:heme binding"/>
    <property type="evidence" value="ECO:0007669"/>
    <property type="project" value="InterPro"/>
</dbReference>
<feature type="transmembrane region" description="Helical" evidence="19">
    <location>
        <begin position="751"/>
        <end position="775"/>
    </location>
</feature>
<comment type="similarity">
    <text evidence="3 18">Belongs to the heme-copper respiratory oxidase family.</text>
</comment>
<dbReference type="PROSITE" id="PS50253">
    <property type="entry name" value="COX3"/>
    <property type="match status" value="1"/>
</dbReference>
<feature type="transmembrane region" description="Helical" evidence="19">
    <location>
        <begin position="488"/>
        <end position="510"/>
    </location>
</feature>
<evidence type="ECO:0000259" key="20">
    <source>
        <dbReference type="PROSITE" id="PS50253"/>
    </source>
</evidence>
<evidence type="ECO:0000256" key="8">
    <source>
        <dbReference type="ARBA" id="ARBA00022660"/>
    </source>
</evidence>
<keyword evidence="16 19" id="KW-0472">Membrane</keyword>
<evidence type="ECO:0000256" key="1">
    <source>
        <dbReference type="ARBA" id="ARBA00004651"/>
    </source>
</evidence>
<feature type="domain" description="Heme-copper oxidase subunit III family profile" evidence="20">
    <location>
        <begin position="590"/>
        <end position="852"/>
    </location>
</feature>
<dbReference type="GO" id="GO:0015990">
    <property type="term" value="P:electron transport coupled proton transport"/>
    <property type="evidence" value="ECO:0007669"/>
    <property type="project" value="InterPro"/>
</dbReference>
<name>A1K6B9_AZOSB</name>
<feature type="transmembrane region" description="Helical" evidence="19">
    <location>
        <begin position="93"/>
        <end position="117"/>
    </location>
</feature>
<feature type="transmembrane region" description="Helical" evidence="19">
    <location>
        <begin position="672"/>
        <end position="697"/>
    </location>
</feature>
<comment type="subcellular location">
    <subcellularLocation>
        <location evidence="1">Cell membrane</location>
        <topology evidence="1">Multi-pass membrane protein</topology>
    </subcellularLocation>
</comment>
<evidence type="ECO:0000256" key="15">
    <source>
        <dbReference type="ARBA" id="ARBA00023008"/>
    </source>
</evidence>
<comment type="catalytic activity">
    <reaction evidence="17">
        <text>4 Fe(II)-[cytochrome c] + O2 + 8 H(+)(in) = 4 Fe(III)-[cytochrome c] + 2 H2O + 4 H(+)(out)</text>
        <dbReference type="Rhea" id="RHEA:11436"/>
        <dbReference type="Rhea" id="RHEA-COMP:10350"/>
        <dbReference type="Rhea" id="RHEA-COMP:14399"/>
        <dbReference type="ChEBI" id="CHEBI:15377"/>
        <dbReference type="ChEBI" id="CHEBI:15378"/>
        <dbReference type="ChEBI" id="CHEBI:15379"/>
        <dbReference type="ChEBI" id="CHEBI:29033"/>
        <dbReference type="ChEBI" id="CHEBI:29034"/>
        <dbReference type="EC" id="7.1.1.9"/>
    </reaction>
</comment>
<dbReference type="PRINTS" id="PR01165">
    <property type="entry name" value="CYCOXIDASEI"/>
</dbReference>
<evidence type="ECO:0000256" key="9">
    <source>
        <dbReference type="ARBA" id="ARBA00022692"/>
    </source>
</evidence>
<protein>
    <recommendedName>
        <fullName evidence="4">cytochrome-c oxidase</fullName>
        <ecNumber evidence="4">7.1.1.9</ecNumber>
    </recommendedName>
</protein>
<evidence type="ECO:0000256" key="16">
    <source>
        <dbReference type="ARBA" id="ARBA00023136"/>
    </source>
</evidence>
<feature type="transmembrane region" description="Helical" evidence="19">
    <location>
        <begin position="832"/>
        <end position="854"/>
    </location>
</feature>
<feature type="domain" description="Cytochrome oxidase subunit I profile" evidence="21">
    <location>
        <begin position="28"/>
        <end position="548"/>
    </location>
</feature>
<keyword evidence="11" id="KW-1278">Translocase</keyword>
<evidence type="ECO:0000313" key="22">
    <source>
        <dbReference type="EMBL" id="CAL94374.1"/>
    </source>
</evidence>
<feature type="transmembrane region" description="Helical" evidence="19">
    <location>
        <begin position="407"/>
        <end position="431"/>
    </location>
</feature>
<evidence type="ECO:0000256" key="17">
    <source>
        <dbReference type="ARBA" id="ARBA00047816"/>
    </source>
</evidence>
<dbReference type="STRING" id="62928.azo1757"/>
<dbReference type="Pfam" id="PF00115">
    <property type="entry name" value="COX1"/>
    <property type="match status" value="1"/>
</dbReference>
<evidence type="ECO:0000256" key="5">
    <source>
        <dbReference type="ARBA" id="ARBA00022448"/>
    </source>
</evidence>
<dbReference type="Proteomes" id="UP000002588">
    <property type="component" value="Chromosome"/>
</dbReference>
<dbReference type="RefSeq" id="WP_011765490.1">
    <property type="nucleotide sequence ID" value="NC_008702.1"/>
</dbReference>
<keyword evidence="23" id="KW-1185">Reference proteome</keyword>
<comment type="pathway">
    <text evidence="2">Energy metabolism; oxidative phosphorylation.</text>
</comment>
<keyword evidence="6" id="KW-1003">Cell membrane</keyword>
<proteinExistence type="inferred from homology"/>
<feature type="transmembrane region" description="Helical" evidence="19">
    <location>
        <begin position="443"/>
        <end position="468"/>
    </location>
</feature>
<dbReference type="GO" id="GO:0006119">
    <property type="term" value="P:oxidative phosphorylation"/>
    <property type="evidence" value="ECO:0007669"/>
    <property type="project" value="UniProtKB-UniPathway"/>
</dbReference>
<keyword evidence="8 18" id="KW-0679">Respiratory chain</keyword>
<keyword evidence="12 18" id="KW-0249">Electron transport</keyword>
<evidence type="ECO:0000256" key="3">
    <source>
        <dbReference type="ARBA" id="ARBA00009578"/>
    </source>
</evidence>
<keyword evidence="13 19" id="KW-1133">Transmembrane helix</keyword>
<feature type="transmembrane region" description="Helical" evidence="19">
    <location>
        <begin position="51"/>
        <end position="73"/>
    </location>
</feature>
<evidence type="ECO:0000256" key="6">
    <source>
        <dbReference type="ARBA" id="ARBA00022475"/>
    </source>
</evidence>
<dbReference type="PANTHER" id="PTHR10422:SF35">
    <property type="entry name" value="CYTOCHROME BO(3) UBIQUINOL OXIDASE SUBUNIT 1"/>
    <property type="match status" value="1"/>
</dbReference>
<dbReference type="SUPFAM" id="SSF81452">
    <property type="entry name" value="Cytochrome c oxidase subunit III-like"/>
    <property type="match status" value="1"/>
</dbReference>
<feature type="transmembrane region" description="Helical" evidence="19">
    <location>
        <begin position="372"/>
        <end position="395"/>
    </location>
</feature>
<evidence type="ECO:0000256" key="14">
    <source>
        <dbReference type="ARBA" id="ARBA00023004"/>
    </source>
</evidence>
<dbReference type="CDD" id="cd01662">
    <property type="entry name" value="Ubiquinol_Oxidase_I"/>
    <property type="match status" value="1"/>
</dbReference>
<dbReference type="AlphaFoldDB" id="A1K6B9"/>
<dbReference type="GO" id="GO:0022904">
    <property type="term" value="P:respiratory electron transport chain"/>
    <property type="evidence" value="ECO:0007669"/>
    <property type="project" value="InterPro"/>
</dbReference>
<dbReference type="NCBIfam" id="TIGR02891">
    <property type="entry name" value="CtaD_CoxA"/>
    <property type="match status" value="1"/>
</dbReference>
<dbReference type="PROSITE" id="PS00077">
    <property type="entry name" value="COX1_CUB"/>
    <property type="match status" value="1"/>
</dbReference>
<dbReference type="InterPro" id="IPR036927">
    <property type="entry name" value="Cyt_c_oxase-like_su1_sf"/>
</dbReference>
<evidence type="ECO:0000256" key="12">
    <source>
        <dbReference type="ARBA" id="ARBA00022982"/>
    </source>
</evidence>
<dbReference type="GO" id="GO:0004129">
    <property type="term" value="F:cytochrome-c oxidase activity"/>
    <property type="evidence" value="ECO:0007669"/>
    <property type="project" value="UniProtKB-EC"/>
</dbReference>
<dbReference type="PANTHER" id="PTHR10422">
    <property type="entry name" value="CYTOCHROME C OXIDASE SUBUNIT 1"/>
    <property type="match status" value="1"/>
</dbReference>
<dbReference type="EC" id="7.1.1.9" evidence="4"/>
<dbReference type="GO" id="GO:0005886">
    <property type="term" value="C:plasma membrane"/>
    <property type="evidence" value="ECO:0007669"/>
    <property type="project" value="UniProtKB-SubCell"/>
</dbReference>
<evidence type="ECO:0000256" key="18">
    <source>
        <dbReference type="RuleBase" id="RU000370"/>
    </source>
</evidence>
<keyword evidence="7 18" id="KW-0349">Heme</keyword>
<dbReference type="InterPro" id="IPR023615">
    <property type="entry name" value="Cyt_c_Oxase_su1_BS"/>
</dbReference>
<dbReference type="SUPFAM" id="SSF81442">
    <property type="entry name" value="Cytochrome c oxidase subunit I-like"/>
    <property type="match status" value="1"/>
</dbReference>
<evidence type="ECO:0000259" key="21">
    <source>
        <dbReference type="PROSITE" id="PS50855"/>
    </source>
</evidence>
<reference evidence="22 23" key="1">
    <citation type="journal article" date="2006" name="Nat. Biotechnol.">
        <title>Complete genome of the mutualistic, N2-fixing grass endophyte Azoarcus sp. strain BH72.</title>
        <authorList>
            <person name="Krause A."/>
            <person name="Ramakumar A."/>
            <person name="Bartels D."/>
            <person name="Battistoni F."/>
            <person name="Bekel T."/>
            <person name="Boch J."/>
            <person name="Boehm M."/>
            <person name="Friedrich F."/>
            <person name="Hurek T."/>
            <person name="Krause L."/>
            <person name="Linke B."/>
            <person name="McHardy A.C."/>
            <person name="Sarkar A."/>
            <person name="Schneiker S."/>
            <person name="Syed A.A."/>
            <person name="Thauer R."/>
            <person name="Vorhoelter F.-J."/>
            <person name="Weidner S."/>
            <person name="Puehler A."/>
            <person name="Reinhold-Hurek B."/>
            <person name="Kaiser O."/>
            <person name="Goesmann A."/>
        </authorList>
    </citation>
    <scope>NUCLEOTIDE SEQUENCE [LARGE SCALE GENOMIC DNA]</scope>
    <source>
        <strain evidence="22 23">BH72</strain>
    </source>
</reference>
<dbReference type="Gene3D" id="1.20.120.80">
    <property type="entry name" value="Cytochrome c oxidase, subunit III, four-helix bundle"/>
    <property type="match status" value="1"/>
</dbReference>
<keyword evidence="15" id="KW-0186">Copper</keyword>
<dbReference type="eggNOG" id="COG0843">
    <property type="taxonomic scope" value="Bacteria"/>
</dbReference>
<evidence type="ECO:0000256" key="7">
    <source>
        <dbReference type="ARBA" id="ARBA00022617"/>
    </source>
</evidence>
<feature type="transmembrane region" description="Helical" evidence="19">
    <location>
        <begin position="137"/>
        <end position="156"/>
    </location>
</feature>
<feature type="transmembrane region" description="Helical" evidence="19">
    <location>
        <begin position="278"/>
        <end position="297"/>
    </location>
</feature>
<dbReference type="Gene3D" id="1.20.210.10">
    <property type="entry name" value="Cytochrome c oxidase-like, subunit I domain"/>
    <property type="match status" value="1"/>
</dbReference>
<evidence type="ECO:0000313" key="23">
    <source>
        <dbReference type="Proteomes" id="UP000002588"/>
    </source>
</evidence>
<dbReference type="InterPro" id="IPR014241">
    <property type="entry name" value="Cyt_c_oxidase_su1_bac"/>
</dbReference>
<dbReference type="InterPro" id="IPR000883">
    <property type="entry name" value="Cyt_C_Oxase_1"/>
</dbReference>
<dbReference type="PROSITE" id="PS50855">
    <property type="entry name" value="COX1"/>
    <property type="match status" value="1"/>
</dbReference>
<dbReference type="GO" id="GO:0046872">
    <property type="term" value="F:metal ion binding"/>
    <property type="evidence" value="ECO:0007669"/>
    <property type="project" value="UniProtKB-KW"/>
</dbReference>
<feature type="transmembrane region" description="Helical" evidence="19">
    <location>
        <begin position="180"/>
        <end position="206"/>
    </location>
</feature>
<dbReference type="InterPro" id="IPR013833">
    <property type="entry name" value="Cyt_c_oxidase_su3_a-hlx"/>
</dbReference>
<keyword evidence="14" id="KW-0408">Iron</keyword>
<dbReference type="UniPathway" id="UPA00705"/>
<feature type="transmembrane region" description="Helical" evidence="19">
    <location>
        <begin position="337"/>
        <end position="360"/>
    </location>
</feature>
<feature type="transmembrane region" description="Helical" evidence="19">
    <location>
        <begin position="717"/>
        <end position="739"/>
    </location>
</feature>
<accession>A1K6B9</accession>
<dbReference type="InterPro" id="IPR023616">
    <property type="entry name" value="Cyt_c_oxase-like_su1_dom"/>
</dbReference>
<evidence type="ECO:0000256" key="11">
    <source>
        <dbReference type="ARBA" id="ARBA00022967"/>
    </source>
</evidence>
<evidence type="ECO:0000256" key="2">
    <source>
        <dbReference type="ARBA" id="ARBA00004673"/>
    </source>
</evidence>